<dbReference type="EMBL" id="ML739319">
    <property type="protein sequence ID" value="KAE8349319.1"/>
    <property type="molecule type" value="Genomic_DNA"/>
</dbReference>
<name>A0A5N6YY26_9EURO</name>
<dbReference type="Pfam" id="PF08538">
    <property type="entry name" value="DUF1749"/>
    <property type="match status" value="1"/>
</dbReference>
<keyword evidence="2" id="KW-1185">Reference proteome</keyword>
<accession>A0A5N6YY26</accession>
<dbReference type="OrthoDB" id="10034502at2759"/>
<dbReference type="PANTHER" id="PTHR31591">
    <property type="entry name" value="UPF0613 PROTEIN PB24D3.06C"/>
    <property type="match status" value="1"/>
</dbReference>
<evidence type="ECO:0000313" key="2">
    <source>
        <dbReference type="Proteomes" id="UP000327118"/>
    </source>
</evidence>
<gene>
    <name evidence="1" type="ORF">BDV28DRAFT_160587</name>
</gene>
<dbReference type="Proteomes" id="UP000327118">
    <property type="component" value="Unassembled WGS sequence"/>
</dbReference>
<organism evidence="1 2">
    <name type="scientific">Aspergillus coremiiformis</name>
    <dbReference type="NCBI Taxonomy" id="138285"/>
    <lineage>
        <taxon>Eukaryota</taxon>
        <taxon>Fungi</taxon>
        <taxon>Dikarya</taxon>
        <taxon>Ascomycota</taxon>
        <taxon>Pezizomycotina</taxon>
        <taxon>Eurotiomycetes</taxon>
        <taxon>Eurotiomycetidae</taxon>
        <taxon>Eurotiales</taxon>
        <taxon>Aspergillaceae</taxon>
        <taxon>Aspergillus</taxon>
        <taxon>Aspergillus subgen. Circumdati</taxon>
    </lineage>
</organism>
<dbReference type="InterPro" id="IPR013744">
    <property type="entry name" value="SidJ"/>
</dbReference>
<dbReference type="PANTHER" id="PTHR31591:SF4">
    <property type="entry name" value="PUTATIVE (AFU_ORTHOLOGUE AFUA_7G00330)-RELATED"/>
    <property type="match status" value="1"/>
</dbReference>
<proteinExistence type="predicted"/>
<protein>
    <recommendedName>
        <fullName evidence="3">Alpha/Beta hydrolase protein</fullName>
    </recommendedName>
</protein>
<dbReference type="Gene3D" id="3.40.50.1820">
    <property type="entry name" value="alpha/beta hydrolase"/>
    <property type="match status" value="1"/>
</dbReference>
<evidence type="ECO:0000313" key="1">
    <source>
        <dbReference type="EMBL" id="KAE8349319.1"/>
    </source>
</evidence>
<dbReference type="AlphaFoldDB" id="A0A5N6YY26"/>
<dbReference type="InterPro" id="IPR029058">
    <property type="entry name" value="AB_hydrolase_fold"/>
</dbReference>
<reference evidence="2" key="1">
    <citation type="submission" date="2019-04" db="EMBL/GenBank/DDBJ databases">
        <title>Friends and foes A comparative genomics studyof 23 Aspergillus species from section Flavi.</title>
        <authorList>
            <consortium name="DOE Joint Genome Institute"/>
            <person name="Kjaerbolling I."/>
            <person name="Vesth T."/>
            <person name="Frisvad J.C."/>
            <person name="Nybo J.L."/>
            <person name="Theobald S."/>
            <person name="Kildgaard S."/>
            <person name="Isbrandt T."/>
            <person name="Kuo A."/>
            <person name="Sato A."/>
            <person name="Lyhne E.K."/>
            <person name="Kogle M.E."/>
            <person name="Wiebenga A."/>
            <person name="Kun R.S."/>
            <person name="Lubbers R.J."/>
            <person name="Makela M.R."/>
            <person name="Barry K."/>
            <person name="Chovatia M."/>
            <person name="Clum A."/>
            <person name="Daum C."/>
            <person name="Haridas S."/>
            <person name="He G."/>
            <person name="LaButti K."/>
            <person name="Lipzen A."/>
            <person name="Mondo S."/>
            <person name="Riley R."/>
            <person name="Salamov A."/>
            <person name="Simmons B.A."/>
            <person name="Magnuson J.K."/>
            <person name="Henrissat B."/>
            <person name="Mortensen U.H."/>
            <person name="Larsen T.O."/>
            <person name="Devries R.P."/>
            <person name="Grigoriev I.V."/>
            <person name="Machida M."/>
            <person name="Baker S.E."/>
            <person name="Andersen M.R."/>
        </authorList>
    </citation>
    <scope>NUCLEOTIDE SEQUENCE [LARGE SCALE GENOMIC DNA]</scope>
    <source>
        <strain evidence="2">CBS 553.77</strain>
    </source>
</reference>
<evidence type="ECO:0008006" key="3">
    <source>
        <dbReference type="Google" id="ProtNLM"/>
    </source>
</evidence>
<sequence length="282" mass="31704">MYVELSVAGIPICGYYKYSWAERLVAFEFTRCNRRKPHSLIFIGGLSDGLGTVEYMADLVVALQNSEWSMLLLVLSSSYNGWGVGRLGKDIDEIAQCVQYVVIIGHSTGSQDVMHCPNPRPRYPVLDTEFEPLTRSPVNGAIIQAPVSDRENSPETMRELYCQAVTDAKRNTYKDGDTIETILPLSMTARIGYPSATAVSSRRFLSLASPGSPHQPDEDDLFSSDLNRFVPPRVDKQLLLKRMIIPNASHAPSDWDQAEPRRILVERVTEYLDEVTKTGWRF</sequence>